<dbReference type="RefSeq" id="WP_171608066.1">
    <property type="nucleotide sequence ID" value="NZ_WHPF01000007.1"/>
</dbReference>
<dbReference type="SUPFAM" id="SSF52172">
    <property type="entry name" value="CheY-like"/>
    <property type="match status" value="1"/>
</dbReference>
<evidence type="ECO:0000313" key="5">
    <source>
        <dbReference type="Proteomes" id="UP000598971"/>
    </source>
</evidence>
<accession>A0A8J8JTN5</accession>
<gene>
    <name evidence="4" type="ORF">GD597_11740</name>
</gene>
<dbReference type="PANTHER" id="PTHR37299:SF1">
    <property type="entry name" value="STAGE 0 SPORULATION PROTEIN A HOMOLOG"/>
    <property type="match status" value="1"/>
</dbReference>
<dbReference type="Gene3D" id="3.40.50.2300">
    <property type="match status" value="1"/>
</dbReference>
<feature type="domain" description="Response regulatory" evidence="2">
    <location>
        <begin position="3"/>
        <end position="114"/>
    </location>
</feature>
<dbReference type="AlphaFoldDB" id="A0A8J8JTN5"/>
<dbReference type="Proteomes" id="UP000598971">
    <property type="component" value="Unassembled WGS sequence"/>
</dbReference>
<dbReference type="Pfam" id="PF00072">
    <property type="entry name" value="Response_reg"/>
    <property type="match status" value="1"/>
</dbReference>
<dbReference type="GO" id="GO:0000156">
    <property type="term" value="F:phosphorelay response regulator activity"/>
    <property type="evidence" value="ECO:0007669"/>
    <property type="project" value="InterPro"/>
</dbReference>
<evidence type="ECO:0000259" key="3">
    <source>
        <dbReference type="PROSITE" id="PS50930"/>
    </source>
</evidence>
<sequence>MIKAIAIDDEIPALKVLENFCARTEHIQLDKVFNKPVEALKHLRKFPVDLLFLDINMPSITGIELYKAIEQKTMVIFTTAYSEYAVEGFNLNALDYLLKPFTYERFTQAMQKAADNYSIQHAIESKEQTYLLVRADYSLIKINTADILFIEGLDDYLKIHLLNQKPLVARMTMKAMQLKLSPKDFFRIHRSYIIAIKHVQQVKNRTITIAGDEIPIGASYEEAFLDFFNK</sequence>
<dbReference type="PROSITE" id="PS50110">
    <property type="entry name" value="RESPONSE_REGULATORY"/>
    <property type="match status" value="1"/>
</dbReference>
<proteinExistence type="predicted"/>
<dbReference type="Gene3D" id="2.40.50.1020">
    <property type="entry name" value="LytTr DNA-binding domain"/>
    <property type="match status" value="1"/>
</dbReference>
<feature type="domain" description="HTH LytTR-type" evidence="3">
    <location>
        <begin position="131"/>
        <end position="203"/>
    </location>
</feature>
<evidence type="ECO:0000259" key="2">
    <source>
        <dbReference type="PROSITE" id="PS50110"/>
    </source>
</evidence>
<dbReference type="InterPro" id="IPR001789">
    <property type="entry name" value="Sig_transdc_resp-reg_receiver"/>
</dbReference>
<dbReference type="SMART" id="SM00448">
    <property type="entry name" value="REC"/>
    <property type="match status" value="1"/>
</dbReference>
<keyword evidence="5" id="KW-1185">Reference proteome</keyword>
<dbReference type="InterPro" id="IPR046947">
    <property type="entry name" value="LytR-like"/>
</dbReference>
<dbReference type="InterPro" id="IPR011006">
    <property type="entry name" value="CheY-like_superfamily"/>
</dbReference>
<name>A0A8J8JTN5_9BACT</name>
<dbReference type="EMBL" id="WHPF01000007">
    <property type="protein sequence ID" value="NNV56133.1"/>
    <property type="molecule type" value="Genomic_DNA"/>
</dbReference>
<comment type="caution">
    <text evidence="4">The sequence shown here is derived from an EMBL/GenBank/DDBJ whole genome shotgun (WGS) entry which is preliminary data.</text>
</comment>
<dbReference type="Pfam" id="PF04397">
    <property type="entry name" value="LytTR"/>
    <property type="match status" value="1"/>
</dbReference>
<dbReference type="PANTHER" id="PTHR37299">
    <property type="entry name" value="TRANSCRIPTIONAL REGULATOR-RELATED"/>
    <property type="match status" value="1"/>
</dbReference>
<evidence type="ECO:0000313" key="4">
    <source>
        <dbReference type="EMBL" id="NNV56133.1"/>
    </source>
</evidence>
<dbReference type="GO" id="GO:0003677">
    <property type="term" value="F:DNA binding"/>
    <property type="evidence" value="ECO:0007669"/>
    <property type="project" value="InterPro"/>
</dbReference>
<protein>
    <submittedName>
        <fullName evidence="4">Response regulator</fullName>
    </submittedName>
</protein>
<keyword evidence="1" id="KW-0597">Phosphoprotein</keyword>
<dbReference type="SMART" id="SM00850">
    <property type="entry name" value="LytTR"/>
    <property type="match status" value="1"/>
</dbReference>
<feature type="modified residue" description="4-aspartylphosphate" evidence="1">
    <location>
        <position position="54"/>
    </location>
</feature>
<organism evidence="4 5">
    <name type="scientific">Limnovirga soli</name>
    <dbReference type="NCBI Taxonomy" id="2656915"/>
    <lineage>
        <taxon>Bacteria</taxon>
        <taxon>Pseudomonadati</taxon>
        <taxon>Bacteroidota</taxon>
        <taxon>Chitinophagia</taxon>
        <taxon>Chitinophagales</taxon>
        <taxon>Chitinophagaceae</taxon>
        <taxon>Limnovirga</taxon>
    </lineage>
</organism>
<dbReference type="InterPro" id="IPR007492">
    <property type="entry name" value="LytTR_DNA-bd_dom"/>
</dbReference>
<dbReference type="PROSITE" id="PS50930">
    <property type="entry name" value="HTH_LYTTR"/>
    <property type="match status" value="1"/>
</dbReference>
<evidence type="ECO:0000256" key="1">
    <source>
        <dbReference type="PROSITE-ProRule" id="PRU00169"/>
    </source>
</evidence>
<reference evidence="4" key="1">
    <citation type="submission" date="2019-10" db="EMBL/GenBank/DDBJ databases">
        <title>Draft genome sequence of Panacibacter sp. KCS-6.</title>
        <authorList>
            <person name="Yim K.J."/>
        </authorList>
    </citation>
    <scope>NUCLEOTIDE SEQUENCE</scope>
    <source>
        <strain evidence="4">KCS-6</strain>
    </source>
</reference>